<reference evidence="5 6" key="1">
    <citation type="journal article" date="2010" name="Stand. Genomic Sci.">
        <title>Complete genome sequence of Spirosoma linguale type strain (1).</title>
        <authorList>
            <person name="Lail K."/>
            <person name="Sikorski J."/>
            <person name="Saunders E."/>
            <person name="Lapidus A."/>
            <person name="Glavina Del Rio T."/>
            <person name="Copeland A."/>
            <person name="Tice H."/>
            <person name="Cheng J.-F."/>
            <person name="Lucas S."/>
            <person name="Nolan M."/>
            <person name="Bruce D."/>
            <person name="Goodwin L."/>
            <person name="Pitluck S."/>
            <person name="Ivanova N."/>
            <person name="Mavromatis K."/>
            <person name="Ovchinnikova G."/>
            <person name="Pati A."/>
            <person name="Chen A."/>
            <person name="Palaniappan K."/>
            <person name="Land M."/>
            <person name="Hauser L."/>
            <person name="Chang Y.-J."/>
            <person name="Jeffries C.D."/>
            <person name="Chain P."/>
            <person name="Brettin T."/>
            <person name="Detter J.C."/>
            <person name="Schuetze A."/>
            <person name="Rohde M."/>
            <person name="Tindall B.J."/>
            <person name="Goeker M."/>
            <person name="Bristow J."/>
            <person name="Eisen J.A."/>
            <person name="Markowitz V."/>
            <person name="Hugenholtz P."/>
            <person name="Kyrpides N.C."/>
            <person name="Klenk H.-P."/>
            <person name="Chen F."/>
        </authorList>
    </citation>
    <scope>NUCLEOTIDE SEQUENCE [LARGE SCALE GENOMIC DNA]</scope>
    <source>
        <strain evidence="6">ATCC 33905 / DSM 74 / LMG 10896 / Claus 1</strain>
    </source>
</reference>
<dbReference type="eggNOG" id="COG2197">
    <property type="taxonomic scope" value="Bacteria"/>
</dbReference>
<dbReference type="PANTHER" id="PTHR44688:SF16">
    <property type="entry name" value="DNA-BINDING TRANSCRIPTIONAL ACTIVATOR DEVR_DOSR"/>
    <property type="match status" value="1"/>
</dbReference>
<evidence type="ECO:0000313" key="5">
    <source>
        <dbReference type="EMBL" id="ADB36684.1"/>
    </source>
</evidence>
<dbReference type="InterPro" id="IPR036388">
    <property type="entry name" value="WH-like_DNA-bd_sf"/>
</dbReference>
<evidence type="ECO:0000256" key="3">
    <source>
        <dbReference type="ARBA" id="ARBA00023163"/>
    </source>
</evidence>
<dbReference type="PANTHER" id="PTHR44688">
    <property type="entry name" value="DNA-BINDING TRANSCRIPTIONAL ACTIVATOR DEVR_DOSR"/>
    <property type="match status" value="1"/>
</dbReference>
<dbReference type="Pfam" id="PF00196">
    <property type="entry name" value="GerE"/>
    <property type="match status" value="1"/>
</dbReference>
<dbReference type="SMART" id="SM00421">
    <property type="entry name" value="HTH_LUXR"/>
    <property type="match status" value="1"/>
</dbReference>
<name>D2QG77_SPILD</name>
<protein>
    <submittedName>
        <fullName evidence="5">Transcriptional regulator, LuxR family</fullName>
    </submittedName>
</protein>
<dbReference type="InterPro" id="IPR016032">
    <property type="entry name" value="Sig_transdc_resp-reg_C-effctor"/>
</dbReference>
<evidence type="ECO:0000259" key="4">
    <source>
        <dbReference type="PROSITE" id="PS50043"/>
    </source>
</evidence>
<evidence type="ECO:0000256" key="1">
    <source>
        <dbReference type="ARBA" id="ARBA00023015"/>
    </source>
</evidence>
<organism evidence="5 6">
    <name type="scientific">Spirosoma linguale (strain ATCC 33905 / DSM 74 / LMG 10896 / Claus 1)</name>
    <dbReference type="NCBI Taxonomy" id="504472"/>
    <lineage>
        <taxon>Bacteria</taxon>
        <taxon>Pseudomonadati</taxon>
        <taxon>Bacteroidota</taxon>
        <taxon>Cytophagia</taxon>
        <taxon>Cytophagales</taxon>
        <taxon>Cytophagaceae</taxon>
        <taxon>Spirosoma</taxon>
    </lineage>
</organism>
<dbReference type="InterPro" id="IPR000792">
    <property type="entry name" value="Tscrpt_reg_LuxR_C"/>
</dbReference>
<dbReference type="RefSeq" id="WP_012925236.1">
    <property type="nucleotide sequence ID" value="NC_013730.1"/>
</dbReference>
<dbReference type="Gene3D" id="1.10.10.10">
    <property type="entry name" value="Winged helix-like DNA-binding domain superfamily/Winged helix DNA-binding domain"/>
    <property type="match status" value="1"/>
</dbReference>
<keyword evidence="1" id="KW-0805">Transcription regulation</keyword>
<keyword evidence="3" id="KW-0804">Transcription</keyword>
<proteinExistence type="predicted"/>
<dbReference type="HOGENOM" id="CLU_2810264_0_0_10"/>
<dbReference type="GO" id="GO:0003677">
    <property type="term" value="F:DNA binding"/>
    <property type="evidence" value="ECO:0007669"/>
    <property type="project" value="UniProtKB-KW"/>
</dbReference>
<dbReference type="PRINTS" id="PR00038">
    <property type="entry name" value="HTHLUXR"/>
</dbReference>
<keyword evidence="2" id="KW-0238">DNA-binding</keyword>
<dbReference type="SUPFAM" id="SSF46894">
    <property type="entry name" value="C-terminal effector domain of the bipartite response regulators"/>
    <property type="match status" value="1"/>
</dbReference>
<dbReference type="PROSITE" id="PS50043">
    <property type="entry name" value="HTH_LUXR_2"/>
    <property type="match status" value="1"/>
</dbReference>
<dbReference type="EMBL" id="CP001769">
    <property type="protein sequence ID" value="ADB36684.1"/>
    <property type="molecule type" value="Genomic_DNA"/>
</dbReference>
<dbReference type="Proteomes" id="UP000002028">
    <property type="component" value="Chromosome"/>
</dbReference>
<dbReference type="KEGG" id="sli:Slin_0620"/>
<evidence type="ECO:0000313" key="6">
    <source>
        <dbReference type="Proteomes" id="UP000002028"/>
    </source>
</evidence>
<feature type="domain" description="HTH luxR-type" evidence="4">
    <location>
        <begin position="1"/>
        <end position="66"/>
    </location>
</feature>
<dbReference type="AlphaFoldDB" id="D2QG77"/>
<dbReference type="GO" id="GO:0006355">
    <property type="term" value="P:regulation of DNA-templated transcription"/>
    <property type="evidence" value="ECO:0007669"/>
    <property type="project" value="InterPro"/>
</dbReference>
<dbReference type="STRING" id="504472.Slin_0620"/>
<gene>
    <name evidence="5" type="ordered locus">Slin_0620</name>
</gene>
<accession>D2QG77</accession>
<sequence length="67" mass="7323">MQPDLSILSLQQKDIMRLLAKGLTDAAIATRLSLSVAVVLAHKQQMVDKLGLTDMAELTRISANVYL</sequence>
<evidence type="ECO:0000256" key="2">
    <source>
        <dbReference type="ARBA" id="ARBA00023125"/>
    </source>
</evidence>
<keyword evidence="6" id="KW-1185">Reference proteome</keyword>